<feature type="repeat" description="WD" evidence="3">
    <location>
        <begin position="199"/>
        <end position="241"/>
    </location>
</feature>
<feature type="repeat" description="WD" evidence="3">
    <location>
        <begin position="98"/>
        <end position="130"/>
    </location>
</feature>
<dbReference type="InterPro" id="IPR036322">
    <property type="entry name" value="WD40_repeat_dom_sf"/>
</dbReference>
<dbReference type="HOGENOM" id="CLU_014033_1_2_1"/>
<dbReference type="Gene3D" id="2.130.10.10">
    <property type="entry name" value="YVTN repeat-like/Quinoprotein amine dehydrogenase"/>
    <property type="match status" value="2"/>
</dbReference>
<dbReference type="FunCoup" id="A0A067Q9X5">
    <property type="interactions" value="845"/>
</dbReference>
<dbReference type="InterPro" id="IPR015943">
    <property type="entry name" value="WD40/YVTN_repeat-like_dom_sf"/>
</dbReference>
<evidence type="ECO:0000313" key="6">
    <source>
        <dbReference type="Proteomes" id="UP000027265"/>
    </source>
</evidence>
<feature type="compositionally biased region" description="Acidic residues" evidence="4">
    <location>
        <begin position="76"/>
        <end position="88"/>
    </location>
</feature>
<protein>
    <submittedName>
        <fullName evidence="5">Uncharacterized protein</fullName>
    </submittedName>
</protein>
<sequence length="604" mass="66109">MADMDVFAAMGIAGFGKANKKKQLDPNRFDKMKRAEVCGYLSLTIPGPPAEEPEYDPDEDFGPQPQPSGSRSSGEPEYDPSDDDDDLPEFPITHELLLKDHTKVVSALALDPSGARIVSGSHDYDCKLWDFGGMDMRCKPFKTWEPAGTYYIHDVKFSHDGQWFLSIAGTLQPKMYTRDGEEHATYIKGDPYIRDMKHTAGHVGELTSCSWHPKDSQYFITSSADSTIRIWNAEDRRKQKAVIVVKSKERGARTRVTTCSYSPDGNLIGGACLDGALHMWKANSNFVRPDMSIEGAHTKGTETGSLVFSVDGRTVLTRGGDDTVKLWDLRSFKKPLATRSGLVTLYPTTNAAFSPDEKYIITGAGASAKGGPGKLMFLAKEGLEVSHEIQMGSTPVKVVWHSKINQIVTGHSDGSIHVLYSPVTSINGAKLLLNKGPPRKVTIEDMSDALAAPTILTPHALPMFRDGEVARGGKRKREKDRLDPRKSKRPELPVTGPGKGGRVGASATQHVVQNLVRDTTRDQDVSVSISISSAWLLLGHPLSWPSYLPSSCASHARWIPLVQYLASWRILGLMVAARISDPSSSMTHKQPKIDELCDGAGPSR</sequence>
<feature type="region of interest" description="Disordered" evidence="4">
    <location>
        <begin position="467"/>
        <end position="505"/>
    </location>
</feature>
<dbReference type="Proteomes" id="UP000027265">
    <property type="component" value="Unassembled WGS sequence"/>
</dbReference>
<dbReference type="PANTHER" id="PTHR16017:SF0">
    <property type="entry name" value="WD REPEAT-CONTAINING PROTEIN 70"/>
    <property type="match status" value="1"/>
</dbReference>
<dbReference type="InterPro" id="IPR020472">
    <property type="entry name" value="WD40_PAC1"/>
</dbReference>
<feature type="compositionally biased region" description="Basic and acidic residues" evidence="4">
    <location>
        <begin position="479"/>
        <end position="491"/>
    </location>
</feature>
<evidence type="ECO:0000256" key="3">
    <source>
        <dbReference type="PROSITE-ProRule" id="PRU00221"/>
    </source>
</evidence>
<dbReference type="InterPro" id="IPR001680">
    <property type="entry name" value="WD40_rpt"/>
</dbReference>
<dbReference type="PROSITE" id="PS50082">
    <property type="entry name" value="WD_REPEATS_2"/>
    <property type="match status" value="3"/>
</dbReference>
<dbReference type="GO" id="GO:0035861">
    <property type="term" value="C:site of double-strand break"/>
    <property type="evidence" value="ECO:0007669"/>
    <property type="project" value="TreeGrafter"/>
</dbReference>
<dbReference type="InterPro" id="IPR051858">
    <property type="entry name" value="WD_repeat_GAD-1"/>
</dbReference>
<proteinExistence type="predicted"/>
<dbReference type="AlphaFoldDB" id="A0A067Q9X5"/>
<keyword evidence="1 3" id="KW-0853">WD repeat</keyword>
<keyword evidence="2" id="KW-0677">Repeat</keyword>
<accession>A0A067Q9X5</accession>
<organism evidence="5 6">
    <name type="scientific">Jaapia argillacea MUCL 33604</name>
    <dbReference type="NCBI Taxonomy" id="933084"/>
    <lineage>
        <taxon>Eukaryota</taxon>
        <taxon>Fungi</taxon>
        <taxon>Dikarya</taxon>
        <taxon>Basidiomycota</taxon>
        <taxon>Agaricomycotina</taxon>
        <taxon>Agaricomycetes</taxon>
        <taxon>Agaricomycetidae</taxon>
        <taxon>Jaapiales</taxon>
        <taxon>Jaapiaceae</taxon>
        <taxon>Jaapia</taxon>
    </lineage>
</organism>
<feature type="region of interest" description="Disordered" evidence="4">
    <location>
        <begin position="583"/>
        <end position="604"/>
    </location>
</feature>
<feature type="compositionally biased region" description="Acidic residues" evidence="4">
    <location>
        <begin position="51"/>
        <end position="61"/>
    </location>
</feature>
<dbReference type="Pfam" id="PF00400">
    <property type="entry name" value="WD40"/>
    <property type="match status" value="4"/>
</dbReference>
<dbReference type="PRINTS" id="PR00320">
    <property type="entry name" value="GPROTEINBRPT"/>
</dbReference>
<gene>
    <name evidence="5" type="ORF">JAAARDRAFT_120014</name>
</gene>
<dbReference type="PANTHER" id="PTHR16017">
    <property type="entry name" value="GASTRULATION DEFECTIVE PROTEIN 1-RELATED"/>
    <property type="match status" value="1"/>
</dbReference>
<dbReference type="InParanoid" id="A0A067Q9X5"/>
<dbReference type="OrthoDB" id="10264376at2759"/>
<dbReference type="SMART" id="SM00320">
    <property type="entry name" value="WD40"/>
    <property type="match status" value="6"/>
</dbReference>
<dbReference type="SUPFAM" id="SSF50978">
    <property type="entry name" value="WD40 repeat-like"/>
    <property type="match status" value="1"/>
</dbReference>
<feature type="region of interest" description="Disordered" evidence="4">
    <location>
        <begin position="43"/>
        <end position="89"/>
    </location>
</feature>
<dbReference type="STRING" id="933084.A0A067Q9X5"/>
<evidence type="ECO:0000313" key="5">
    <source>
        <dbReference type="EMBL" id="KDQ63863.1"/>
    </source>
</evidence>
<keyword evidence="6" id="KW-1185">Reference proteome</keyword>
<evidence type="ECO:0000256" key="2">
    <source>
        <dbReference type="ARBA" id="ARBA00022737"/>
    </source>
</evidence>
<name>A0A067Q9X5_9AGAM</name>
<evidence type="ECO:0000256" key="1">
    <source>
        <dbReference type="ARBA" id="ARBA00022574"/>
    </source>
</evidence>
<reference evidence="6" key="1">
    <citation type="journal article" date="2014" name="Proc. Natl. Acad. Sci. U.S.A.">
        <title>Extensive sampling of basidiomycete genomes demonstrates inadequacy of the white-rot/brown-rot paradigm for wood decay fungi.</title>
        <authorList>
            <person name="Riley R."/>
            <person name="Salamov A.A."/>
            <person name="Brown D.W."/>
            <person name="Nagy L.G."/>
            <person name="Floudas D."/>
            <person name="Held B.W."/>
            <person name="Levasseur A."/>
            <person name="Lombard V."/>
            <person name="Morin E."/>
            <person name="Otillar R."/>
            <person name="Lindquist E.A."/>
            <person name="Sun H."/>
            <person name="LaButti K.M."/>
            <person name="Schmutz J."/>
            <person name="Jabbour D."/>
            <person name="Luo H."/>
            <person name="Baker S.E."/>
            <person name="Pisabarro A.G."/>
            <person name="Walton J.D."/>
            <person name="Blanchette R.A."/>
            <person name="Henrissat B."/>
            <person name="Martin F."/>
            <person name="Cullen D."/>
            <person name="Hibbett D.S."/>
            <person name="Grigoriev I.V."/>
        </authorList>
    </citation>
    <scope>NUCLEOTIDE SEQUENCE [LARGE SCALE GENOMIC DNA]</scope>
    <source>
        <strain evidence="6">MUCL 33604</strain>
    </source>
</reference>
<dbReference type="GO" id="GO:0005634">
    <property type="term" value="C:nucleus"/>
    <property type="evidence" value="ECO:0007669"/>
    <property type="project" value="TreeGrafter"/>
</dbReference>
<dbReference type="PROSITE" id="PS50294">
    <property type="entry name" value="WD_REPEATS_REGION"/>
    <property type="match status" value="2"/>
</dbReference>
<dbReference type="EMBL" id="KL197710">
    <property type="protein sequence ID" value="KDQ63863.1"/>
    <property type="molecule type" value="Genomic_DNA"/>
</dbReference>
<feature type="repeat" description="WD" evidence="3">
    <location>
        <begin position="305"/>
        <end position="331"/>
    </location>
</feature>
<evidence type="ECO:0000256" key="4">
    <source>
        <dbReference type="SAM" id="MobiDB-lite"/>
    </source>
</evidence>